<dbReference type="Pfam" id="PF08240">
    <property type="entry name" value="ADH_N"/>
    <property type="match status" value="1"/>
</dbReference>
<sequence length="362" mass="37163">MSLLSEVRTESPAGWPSGSMEAITIVGPGRLEPASVPVPEPLPGTVLVAPRHVGICGTDLELFHGTSSYLADGRAATPLIFGHEWCGRVVSADPGTGWRPGDRVAGQTMVPCGGCARCRAGRRGLCRRMREVGLYGLDGAAAQYIRVPGHALARLPDAVPDRTAALVEPAVTVVESFARTGCSFYDRVAVLGTGTIGLLAVQFARRVAGEVDAVGVDPAGLALAVRCGADRAIPVGETTAGSYSLVVEASGAPEAFAHALDLVEPGGRVGVIGVANEPTAGVVAGSVALRGVSVLGIQHGLDHYDRTIELFATGALTADPLIGATFPAGAAAEAFAFMESARSGPPKVLLDLTEWEGDRRCA</sequence>
<dbReference type="SUPFAM" id="SSF50129">
    <property type="entry name" value="GroES-like"/>
    <property type="match status" value="1"/>
</dbReference>
<name>A0ABS7B1G3_9ACTN</name>
<proteinExistence type="predicted"/>
<dbReference type="InterPro" id="IPR013154">
    <property type="entry name" value="ADH-like_N"/>
</dbReference>
<dbReference type="InterPro" id="IPR036291">
    <property type="entry name" value="NAD(P)-bd_dom_sf"/>
</dbReference>
<dbReference type="SMART" id="SM00829">
    <property type="entry name" value="PKS_ER"/>
    <property type="match status" value="1"/>
</dbReference>
<dbReference type="InterPro" id="IPR011032">
    <property type="entry name" value="GroES-like_sf"/>
</dbReference>
<evidence type="ECO:0000256" key="1">
    <source>
        <dbReference type="ARBA" id="ARBA00001947"/>
    </source>
</evidence>
<dbReference type="Gene3D" id="3.40.50.720">
    <property type="entry name" value="NAD(P)-binding Rossmann-like Domain"/>
    <property type="match status" value="1"/>
</dbReference>
<evidence type="ECO:0000256" key="2">
    <source>
        <dbReference type="ARBA" id="ARBA00022723"/>
    </source>
</evidence>
<dbReference type="SUPFAM" id="SSF51735">
    <property type="entry name" value="NAD(P)-binding Rossmann-fold domains"/>
    <property type="match status" value="1"/>
</dbReference>
<protein>
    <submittedName>
        <fullName evidence="6">Alcohol dehydrogenase catalytic domain-containing protein</fullName>
    </submittedName>
</protein>
<dbReference type="RefSeq" id="WP_220144326.1">
    <property type="nucleotide sequence ID" value="NZ_JAHXZI010000006.1"/>
</dbReference>
<evidence type="ECO:0000313" key="6">
    <source>
        <dbReference type="EMBL" id="MBW6434876.1"/>
    </source>
</evidence>
<accession>A0ABS7B1G3</accession>
<dbReference type="InterPro" id="IPR020843">
    <property type="entry name" value="ER"/>
</dbReference>
<dbReference type="InterPro" id="IPR013149">
    <property type="entry name" value="ADH-like_C"/>
</dbReference>
<evidence type="ECO:0000256" key="4">
    <source>
        <dbReference type="ARBA" id="ARBA00023002"/>
    </source>
</evidence>
<keyword evidence="4" id="KW-0560">Oxidoreductase</keyword>
<dbReference type="EMBL" id="JAHXZI010000006">
    <property type="protein sequence ID" value="MBW6434876.1"/>
    <property type="molecule type" value="Genomic_DNA"/>
</dbReference>
<keyword evidence="2" id="KW-0479">Metal-binding</keyword>
<feature type="domain" description="Enoyl reductase (ER)" evidence="5">
    <location>
        <begin position="18"/>
        <end position="350"/>
    </location>
</feature>
<dbReference type="Proteomes" id="UP001519863">
    <property type="component" value="Unassembled WGS sequence"/>
</dbReference>
<keyword evidence="7" id="KW-1185">Reference proteome</keyword>
<organism evidence="6 7">
    <name type="scientific">Actinoplanes hulinensis</name>
    <dbReference type="NCBI Taxonomy" id="1144547"/>
    <lineage>
        <taxon>Bacteria</taxon>
        <taxon>Bacillati</taxon>
        <taxon>Actinomycetota</taxon>
        <taxon>Actinomycetes</taxon>
        <taxon>Micromonosporales</taxon>
        <taxon>Micromonosporaceae</taxon>
        <taxon>Actinoplanes</taxon>
    </lineage>
</organism>
<evidence type="ECO:0000313" key="7">
    <source>
        <dbReference type="Proteomes" id="UP001519863"/>
    </source>
</evidence>
<evidence type="ECO:0000259" key="5">
    <source>
        <dbReference type="SMART" id="SM00829"/>
    </source>
</evidence>
<dbReference type="InterPro" id="IPR050129">
    <property type="entry name" value="Zn_alcohol_dh"/>
</dbReference>
<evidence type="ECO:0000256" key="3">
    <source>
        <dbReference type="ARBA" id="ARBA00022833"/>
    </source>
</evidence>
<dbReference type="PANTHER" id="PTHR43401:SF2">
    <property type="entry name" value="L-THREONINE 3-DEHYDROGENASE"/>
    <property type="match status" value="1"/>
</dbReference>
<reference evidence="6 7" key="1">
    <citation type="journal article" date="2013" name="Antonie Van Leeuwenhoek">
        <title>Actinoplanes hulinensis sp. nov., a novel actinomycete isolated from soybean root (Glycine max (L.) Merr).</title>
        <authorList>
            <person name="Shen Y."/>
            <person name="Liu C."/>
            <person name="Wang X."/>
            <person name="Zhao J."/>
            <person name="Jia F."/>
            <person name="Zhang Y."/>
            <person name="Wang L."/>
            <person name="Yang D."/>
            <person name="Xiang W."/>
        </authorList>
    </citation>
    <scope>NUCLEOTIDE SEQUENCE [LARGE SCALE GENOMIC DNA]</scope>
    <source>
        <strain evidence="6 7">NEAU-M9</strain>
    </source>
</reference>
<dbReference type="Gene3D" id="3.90.180.10">
    <property type="entry name" value="Medium-chain alcohol dehydrogenases, catalytic domain"/>
    <property type="match status" value="1"/>
</dbReference>
<comment type="caution">
    <text evidence="6">The sequence shown here is derived from an EMBL/GenBank/DDBJ whole genome shotgun (WGS) entry which is preliminary data.</text>
</comment>
<keyword evidence="3" id="KW-0862">Zinc</keyword>
<dbReference type="Pfam" id="PF00107">
    <property type="entry name" value="ADH_zinc_N"/>
    <property type="match status" value="1"/>
</dbReference>
<comment type="cofactor">
    <cofactor evidence="1">
        <name>Zn(2+)</name>
        <dbReference type="ChEBI" id="CHEBI:29105"/>
    </cofactor>
</comment>
<dbReference type="PANTHER" id="PTHR43401">
    <property type="entry name" value="L-THREONINE 3-DEHYDROGENASE"/>
    <property type="match status" value="1"/>
</dbReference>
<gene>
    <name evidence="6" type="ORF">KZ829_14130</name>
</gene>